<feature type="domain" description="C2H2-type" evidence="2">
    <location>
        <begin position="1066"/>
        <end position="1090"/>
    </location>
</feature>
<protein>
    <recommendedName>
        <fullName evidence="2">C2H2-type domain-containing protein</fullName>
    </recommendedName>
</protein>
<feature type="compositionally biased region" description="Pro residues" evidence="1">
    <location>
        <begin position="1020"/>
        <end position="1030"/>
    </location>
</feature>
<feature type="region of interest" description="Disordered" evidence="1">
    <location>
        <begin position="541"/>
        <end position="580"/>
    </location>
</feature>
<proteinExistence type="predicted"/>
<feature type="compositionally biased region" description="Polar residues" evidence="1">
    <location>
        <begin position="1002"/>
        <end position="1011"/>
    </location>
</feature>
<feature type="compositionally biased region" description="Polar residues" evidence="1">
    <location>
        <begin position="563"/>
        <end position="578"/>
    </location>
</feature>
<evidence type="ECO:0000259" key="2">
    <source>
        <dbReference type="SMART" id="SM00355"/>
    </source>
</evidence>
<dbReference type="Gene3D" id="3.30.160.60">
    <property type="entry name" value="Classic Zinc Finger"/>
    <property type="match status" value="1"/>
</dbReference>
<reference evidence="3 4" key="1">
    <citation type="submission" date="2019-10" db="EMBL/GenBank/DDBJ databases">
        <authorList>
            <person name="Palmer J.M."/>
        </authorList>
    </citation>
    <scope>NUCLEOTIDE SEQUENCE [LARGE SCALE GENOMIC DNA]</scope>
    <source>
        <strain evidence="3 4">TWF730</strain>
    </source>
</reference>
<evidence type="ECO:0000256" key="1">
    <source>
        <dbReference type="SAM" id="MobiDB-lite"/>
    </source>
</evidence>
<sequence length="1133" mass="127832">MYHHNNQKMSRRHGNSESADRILDYYNNPDCMTSWILDSPNGYENSSVENPWSGQSGNVSNEYNSVDSEIQQYFQTGYQDVLQSHFQRPSTYNDEKIVEQIDSEEQELQSPYVILLDGSESRTKEGNTISTPWIYLWKTETVDIDTNQTTSPNPSEDVKLERARYVKNPEMQAAKAFYNALQIMRRMIQSNETELSPHLRTHHERTNCEAEMLKSFQEYESHANVCSNCCSGLINLKHDVSLCELGMGLAEKVFLAIDWYATATFGEYETIALEVSERCVRSLLLAFTQSESIPSFKPDASSRTSLSENAPLQALAVGSLGIASSALGMGDKSFMAHTRVPKRKRTLEKTINTHKNVNYRLFSNGSCPDEHLSVDTEWAVSKLEKYLNSPSRRRTLRSQIGQEGMKSIRRLFNVSLYGYNTLERAFNDSFADTYDFSRNFPNHTDLLSLGVQTFIELSNEKASYPTALKEVYSILHLCDSINQILPQQKYERKRQMEAFFRELGDWRNIIEAAWERSTFEFIVKIRWPSRCITSLTPSTPSPFKRVKLSPNRDQGHYQDIDQGWSTNTDSISKPTSYHSPEDRNPMMKALLWMQLIAGIVFTTIAAYFTLNHRVANSLVLYLTGGDEEILNSTRTLDNTTALLPKNAAWISSSSTMFIDKIKHHVIEKLRSSEFNIFSQAVDVAMDSLRCGWISTINALEVLLVQLAKLAECTKSEFHDFVQKVLYLCTVCAANMTDSESYRLASKKKRVSYSSSYRKFRAEEEMQSWIADEDEIPTRLPTSDLSPKSKFDNLSEDQLSEAHSPATASLASSRSMEARIKSDFLDNALMSPEESLVSDAASYLPIENIDLNIAAYTSIINGPALDPVLTLENQDNLLALSQSHYGGHVSKTYSQPAHAQYHTSNNFDSFWALNRHPLVVSSLPEHAGYYLAPSSSGWNLTDDFLSSANSPSAAYYPPPTSIPTSLPTTYPDNLKPTMAASIPPTAQGMHRLANPFLSTLTGSPISPYTNPEETPRFLPTAPTPPPLVPPPKLRKRRRSSPLKEDSNNASGAGGAPPPKRQKKTMLFKCHICKHDIAAPRMNLTRHIKSVHADSRQRRIECEWPGCATTFQAARKDNYRAHLRKHQEKLGEVGN</sequence>
<name>A0AAV9V3L2_9PEZI</name>
<dbReference type="SMART" id="SM00355">
    <property type="entry name" value="ZnF_C2H2"/>
    <property type="match status" value="2"/>
</dbReference>
<dbReference type="Proteomes" id="UP001373714">
    <property type="component" value="Unassembled WGS sequence"/>
</dbReference>
<feature type="domain" description="C2H2-type" evidence="2">
    <location>
        <begin position="1098"/>
        <end position="1124"/>
    </location>
</feature>
<dbReference type="EMBL" id="JAVHNS010000005">
    <property type="protein sequence ID" value="KAK6354461.1"/>
    <property type="molecule type" value="Genomic_DNA"/>
</dbReference>
<feature type="region of interest" description="Disordered" evidence="1">
    <location>
        <begin position="777"/>
        <end position="810"/>
    </location>
</feature>
<accession>A0AAV9V3L2</accession>
<feature type="region of interest" description="Disordered" evidence="1">
    <location>
        <begin position="1002"/>
        <end position="1060"/>
    </location>
</feature>
<evidence type="ECO:0000313" key="3">
    <source>
        <dbReference type="EMBL" id="KAK6354461.1"/>
    </source>
</evidence>
<organism evidence="3 4">
    <name type="scientific">Orbilia blumenaviensis</name>
    <dbReference type="NCBI Taxonomy" id="1796055"/>
    <lineage>
        <taxon>Eukaryota</taxon>
        <taxon>Fungi</taxon>
        <taxon>Dikarya</taxon>
        <taxon>Ascomycota</taxon>
        <taxon>Pezizomycotina</taxon>
        <taxon>Orbiliomycetes</taxon>
        <taxon>Orbiliales</taxon>
        <taxon>Orbiliaceae</taxon>
        <taxon>Orbilia</taxon>
    </lineage>
</organism>
<comment type="caution">
    <text evidence="3">The sequence shown here is derived from an EMBL/GenBank/DDBJ whole genome shotgun (WGS) entry which is preliminary data.</text>
</comment>
<evidence type="ECO:0000313" key="4">
    <source>
        <dbReference type="Proteomes" id="UP001373714"/>
    </source>
</evidence>
<keyword evidence="4" id="KW-1185">Reference proteome</keyword>
<gene>
    <name evidence="3" type="ORF">TWF730_008861</name>
</gene>
<dbReference type="AlphaFoldDB" id="A0AAV9V3L2"/>
<dbReference type="InterPro" id="IPR013087">
    <property type="entry name" value="Znf_C2H2_type"/>
</dbReference>